<dbReference type="PANTHER" id="PTHR44666">
    <property type="entry name" value="WD REPEAT-CONTAINING PROTEIN 53"/>
    <property type="match status" value="1"/>
</dbReference>
<evidence type="ECO:0000313" key="1">
    <source>
        <dbReference type="EMBL" id="CAK0892408.1"/>
    </source>
</evidence>
<dbReference type="EMBL" id="CAUYUJ010019612">
    <property type="protein sequence ID" value="CAK0892408.1"/>
    <property type="molecule type" value="Genomic_DNA"/>
</dbReference>
<accession>A0ABN9X391</accession>
<name>A0ABN9X391_9DINO</name>
<dbReference type="PANTHER" id="PTHR44666:SF1">
    <property type="entry name" value="WD REPEAT-CONTAINING PROTEIN 53"/>
    <property type="match status" value="1"/>
</dbReference>
<dbReference type="InterPro" id="IPR015943">
    <property type="entry name" value="WD40/YVTN_repeat-like_dom_sf"/>
</dbReference>
<dbReference type="InterPro" id="IPR042453">
    <property type="entry name" value="WDR53"/>
</dbReference>
<evidence type="ECO:0008006" key="3">
    <source>
        <dbReference type="Google" id="ProtNLM"/>
    </source>
</evidence>
<dbReference type="Proteomes" id="UP001189429">
    <property type="component" value="Unassembled WGS sequence"/>
</dbReference>
<dbReference type="InterPro" id="IPR001680">
    <property type="entry name" value="WD40_rpt"/>
</dbReference>
<sequence length="187" mass="18886">AAGRRVGHCSICSCLAVRPGHSSDFASGGLDCAVILWRRSARASAGAACEGRKVQLPPDLDEASATSAGGCQLLNPHFVHSLSYAPDGGSLAVGLGDGTVAQLDAGSGRLCRRLRGHASAVAQVLHAPAGLFSAGNDLGICLWGPAAPAPMLRLSHPEKVNGLAWAGSALLVAGLGRDVVAYEGFGR</sequence>
<comment type="caution">
    <text evidence="1">The sequence shown here is derived from an EMBL/GenBank/DDBJ whole genome shotgun (WGS) entry which is preliminary data.</text>
</comment>
<keyword evidence="2" id="KW-1185">Reference proteome</keyword>
<dbReference type="SMART" id="SM00320">
    <property type="entry name" value="WD40"/>
    <property type="match status" value="4"/>
</dbReference>
<feature type="non-terminal residue" evidence="1">
    <location>
        <position position="1"/>
    </location>
</feature>
<protein>
    <recommendedName>
        <fullName evidence="3">Intraflagellar transport protein 122 homolog</fullName>
    </recommendedName>
</protein>
<proteinExistence type="predicted"/>
<organism evidence="1 2">
    <name type="scientific">Prorocentrum cordatum</name>
    <dbReference type="NCBI Taxonomy" id="2364126"/>
    <lineage>
        <taxon>Eukaryota</taxon>
        <taxon>Sar</taxon>
        <taxon>Alveolata</taxon>
        <taxon>Dinophyceae</taxon>
        <taxon>Prorocentrales</taxon>
        <taxon>Prorocentraceae</taxon>
        <taxon>Prorocentrum</taxon>
    </lineage>
</organism>
<dbReference type="Gene3D" id="2.130.10.10">
    <property type="entry name" value="YVTN repeat-like/Quinoprotein amine dehydrogenase"/>
    <property type="match status" value="1"/>
</dbReference>
<reference evidence="1" key="1">
    <citation type="submission" date="2023-10" db="EMBL/GenBank/DDBJ databases">
        <authorList>
            <person name="Chen Y."/>
            <person name="Shah S."/>
            <person name="Dougan E. K."/>
            <person name="Thang M."/>
            <person name="Chan C."/>
        </authorList>
    </citation>
    <scope>NUCLEOTIDE SEQUENCE [LARGE SCALE GENOMIC DNA]</scope>
</reference>
<dbReference type="InterPro" id="IPR036322">
    <property type="entry name" value="WD40_repeat_dom_sf"/>
</dbReference>
<dbReference type="Pfam" id="PF00400">
    <property type="entry name" value="WD40"/>
    <property type="match status" value="2"/>
</dbReference>
<evidence type="ECO:0000313" key="2">
    <source>
        <dbReference type="Proteomes" id="UP001189429"/>
    </source>
</evidence>
<gene>
    <name evidence="1" type="ORF">PCOR1329_LOCUS72075</name>
</gene>
<dbReference type="SUPFAM" id="SSF50978">
    <property type="entry name" value="WD40 repeat-like"/>
    <property type="match status" value="1"/>
</dbReference>